<dbReference type="Proteomes" id="UP000000644">
    <property type="component" value="Plasmid pPNAP02"/>
</dbReference>
<dbReference type="RefSeq" id="WP_011798232.1">
    <property type="nucleotide sequence ID" value="NC_008758.1"/>
</dbReference>
<keyword evidence="2" id="KW-1185">Reference proteome</keyword>
<organism evidence="1 2">
    <name type="scientific">Polaromonas naphthalenivorans (strain CJ2)</name>
    <dbReference type="NCBI Taxonomy" id="365044"/>
    <lineage>
        <taxon>Bacteria</taxon>
        <taxon>Pseudomonadati</taxon>
        <taxon>Pseudomonadota</taxon>
        <taxon>Betaproteobacteria</taxon>
        <taxon>Burkholderiales</taxon>
        <taxon>Comamonadaceae</taxon>
        <taxon>Polaromonas</taxon>
    </lineage>
</organism>
<evidence type="ECO:0000313" key="1">
    <source>
        <dbReference type="EMBL" id="ABM39733.1"/>
    </source>
</evidence>
<gene>
    <name evidence="1" type="ordered locus">Pnap_4457</name>
</gene>
<dbReference type="OrthoDB" id="9181188at2"/>
<dbReference type="KEGG" id="pna:Pnap_4457"/>
<dbReference type="HOGENOM" id="CLU_1805303_0_0_4"/>
<geneLocation type="plasmid" evidence="1 2">
    <name>pPNAP02</name>
</geneLocation>
<protein>
    <submittedName>
        <fullName evidence="1">Uncharacterized protein</fullName>
    </submittedName>
</protein>
<dbReference type="AlphaFoldDB" id="A1VVQ5"/>
<dbReference type="eggNOG" id="ENOG50342NM">
    <property type="taxonomic scope" value="Bacteria"/>
</dbReference>
<sequence>MQPFLTIANDHQNIASTNYFDSELAAKGFLYLSWNAGAGRLLIPDSQMHMLAEMRTGKYVVISAGPWPEQRRTNGLELMFEDNTDSPFSWHFGAEQCDRMLPSKDEGGGFFITAWGRDGLLASWPGKFRKVKRIPCLLPWAGT</sequence>
<name>A1VVQ5_POLNA</name>
<dbReference type="EMBL" id="CP000531">
    <property type="protein sequence ID" value="ABM39733.1"/>
    <property type="molecule type" value="Genomic_DNA"/>
</dbReference>
<accession>A1VVQ5</accession>
<reference evidence="2" key="1">
    <citation type="journal article" date="2009" name="Environ. Microbiol.">
        <title>The genome of Polaromonas naphthalenivorans strain CJ2, isolated from coal tar-contaminated sediment, reveals physiological and metabolic versatility and evolution through extensive horizontal gene transfer.</title>
        <authorList>
            <person name="Yagi J.M."/>
            <person name="Sims D."/>
            <person name="Brettin T."/>
            <person name="Bruce D."/>
            <person name="Madsen E.L."/>
        </authorList>
    </citation>
    <scope>NUCLEOTIDE SEQUENCE [LARGE SCALE GENOMIC DNA]</scope>
    <source>
        <strain evidence="2">CJ2</strain>
        <plasmid evidence="2">Plasmid pPNAP02</plasmid>
    </source>
</reference>
<evidence type="ECO:0000313" key="2">
    <source>
        <dbReference type="Proteomes" id="UP000000644"/>
    </source>
</evidence>
<keyword evidence="1" id="KW-0614">Plasmid</keyword>
<proteinExistence type="predicted"/>